<keyword evidence="6 7" id="KW-0472">Membrane</keyword>
<keyword evidence="10" id="KW-1185">Reference proteome</keyword>
<feature type="transmembrane region" description="Helical" evidence="7">
    <location>
        <begin position="157"/>
        <end position="177"/>
    </location>
</feature>
<dbReference type="EMBL" id="FSQW01000002">
    <property type="protein sequence ID" value="SIN98938.1"/>
    <property type="molecule type" value="Genomic_DNA"/>
</dbReference>
<evidence type="ECO:0000256" key="1">
    <source>
        <dbReference type="ARBA" id="ARBA00004141"/>
    </source>
</evidence>
<dbReference type="GO" id="GO:0006508">
    <property type="term" value="P:proteolysis"/>
    <property type="evidence" value="ECO:0007669"/>
    <property type="project" value="UniProtKB-KW"/>
</dbReference>
<protein>
    <submittedName>
        <fullName evidence="9">Membrane associated serine protease, rhomboid family</fullName>
    </submittedName>
</protein>
<feature type="domain" description="Peptidase S54 rhomboid" evidence="8">
    <location>
        <begin position="62"/>
        <end position="206"/>
    </location>
</feature>
<evidence type="ECO:0000313" key="10">
    <source>
        <dbReference type="Proteomes" id="UP000185192"/>
    </source>
</evidence>
<dbReference type="Gene3D" id="1.20.1540.10">
    <property type="entry name" value="Rhomboid-like"/>
    <property type="match status" value="1"/>
</dbReference>
<evidence type="ECO:0000259" key="8">
    <source>
        <dbReference type="Pfam" id="PF01694"/>
    </source>
</evidence>
<dbReference type="RefSeq" id="WP_074205563.1">
    <property type="nucleotide sequence ID" value="NZ_FSQW01000002.1"/>
</dbReference>
<sequence length="213" mass="22861">MHLPQGKLTNGLIIANVVIFLLLWVSGLEQDAILRGAFFPIRLGEGYPALDQVAGIVPAWLTPMSSAFLHTGLMHIAFNMLMLLFCGRFVEQALGPQLMALLYVLGAYAASIAEFLFNSSSTIPVVGASGAISAVLGAYALLFARNEVKAVGPVPGHIVRIVWLTLAWIGIQLMIGIATRGDLHGIAIYAHIGGFVAGLLLTRPLLEWRFRSA</sequence>
<evidence type="ECO:0000256" key="6">
    <source>
        <dbReference type="ARBA" id="ARBA00023136"/>
    </source>
</evidence>
<evidence type="ECO:0000256" key="2">
    <source>
        <dbReference type="ARBA" id="ARBA00009045"/>
    </source>
</evidence>
<feature type="transmembrane region" description="Helical" evidence="7">
    <location>
        <begin position="123"/>
        <end position="145"/>
    </location>
</feature>
<dbReference type="SUPFAM" id="SSF144091">
    <property type="entry name" value="Rhomboid-like"/>
    <property type="match status" value="1"/>
</dbReference>
<accession>A0A1N6FUK3</accession>
<keyword evidence="9" id="KW-0645">Protease</keyword>
<proteinExistence type="inferred from homology"/>
<dbReference type="STRING" id="1123272.SAMN02745824_2552"/>
<keyword evidence="4" id="KW-0378">Hydrolase</keyword>
<evidence type="ECO:0000256" key="7">
    <source>
        <dbReference type="SAM" id="Phobius"/>
    </source>
</evidence>
<dbReference type="AlphaFoldDB" id="A0A1N6FUK3"/>
<dbReference type="InterPro" id="IPR022764">
    <property type="entry name" value="Peptidase_S54_rhomboid_dom"/>
</dbReference>
<feature type="transmembrane region" description="Helical" evidence="7">
    <location>
        <begin position="183"/>
        <end position="202"/>
    </location>
</feature>
<dbReference type="GO" id="GO:0004252">
    <property type="term" value="F:serine-type endopeptidase activity"/>
    <property type="evidence" value="ECO:0007669"/>
    <property type="project" value="InterPro"/>
</dbReference>
<keyword evidence="3 7" id="KW-0812">Transmembrane</keyword>
<dbReference type="InterPro" id="IPR050925">
    <property type="entry name" value="Rhomboid_protease_S54"/>
</dbReference>
<evidence type="ECO:0000256" key="5">
    <source>
        <dbReference type="ARBA" id="ARBA00022989"/>
    </source>
</evidence>
<comment type="similarity">
    <text evidence="2">Belongs to the peptidase S54 family.</text>
</comment>
<keyword evidence="5 7" id="KW-1133">Transmembrane helix</keyword>
<dbReference type="PANTHER" id="PTHR43731:SF14">
    <property type="entry name" value="PRESENILIN-ASSOCIATED RHOMBOID-LIKE PROTEIN, MITOCHONDRIAL"/>
    <property type="match status" value="1"/>
</dbReference>
<feature type="transmembrane region" description="Helical" evidence="7">
    <location>
        <begin position="98"/>
        <end position="117"/>
    </location>
</feature>
<dbReference type="Pfam" id="PF01694">
    <property type="entry name" value="Rhomboid"/>
    <property type="match status" value="1"/>
</dbReference>
<dbReference type="InterPro" id="IPR035952">
    <property type="entry name" value="Rhomboid-like_sf"/>
</dbReference>
<evidence type="ECO:0000313" key="9">
    <source>
        <dbReference type="EMBL" id="SIN98938.1"/>
    </source>
</evidence>
<name>A0A1N6FUK3_9SPHN</name>
<evidence type="ECO:0000256" key="3">
    <source>
        <dbReference type="ARBA" id="ARBA00022692"/>
    </source>
</evidence>
<dbReference type="OrthoDB" id="9813074at2"/>
<organism evidence="9 10">
    <name type="scientific">Parasphingorhabdus marina DSM 22363</name>
    <dbReference type="NCBI Taxonomy" id="1123272"/>
    <lineage>
        <taxon>Bacteria</taxon>
        <taxon>Pseudomonadati</taxon>
        <taxon>Pseudomonadota</taxon>
        <taxon>Alphaproteobacteria</taxon>
        <taxon>Sphingomonadales</taxon>
        <taxon>Sphingomonadaceae</taxon>
        <taxon>Parasphingorhabdus</taxon>
    </lineage>
</organism>
<evidence type="ECO:0000256" key="4">
    <source>
        <dbReference type="ARBA" id="ARBA00022801"/>
    </source>
</evidence>
<feature type="transmembrane region" description="Helical" evidence="7">
    <location>
        <begin position="67"/>
        <end position="86"/>
    </location>
</feature>
<gene>
    <name evidence="9" type="ORF">SAMN02745824_2552</name>
</gene>
<dbReference type="PANTHER" id="PTHR43731">
    <property type="entry name" value="RHOMBOID PROTEASE"/>
    <property type="match status" value="1"/>
</dbReference>
<feature type="transmembrane region" description="Helical" evidence="7">
    <location>
        <begin position="12"/>
        <end position="28"/>
    </location>
</feature>
<comment type="subcellular location">
    <subcellularLocation>
        <location evidence="1">Membrane</location>
        <topology evidence="1">Multi-pass membrane protein</topology>
    </subcellularLocation>
</comment>
<reference evidence="10" key="1">
    <citation type="submission" date="2016-11" db="EMBL/GenBank/DDBJ databases">
        <authorList>
            <person name="Varghese N."/>
            <person name="Submissions S."/>
        </authorList>
    </citation>
    <scope>NUCLEOTIDE SEQUENCE [LARGE SCALE GENOMIC DNA]</scope>
    <source>
        <strain evidence="10">DSM 22363</strain>
    </source>
</reference>
<dbReference type="GO" id="GO:0016020">
    <property type="term" value="C:membrane"/>
    <property type="evidence" value="ECO:0007669"/>
    <property type="project" value="UniProtKB-SubCell"/>
</dbReference>
<dbReference type="Proteomes" id="UP000185192">
    <property type="component" value="Unassembled WGS sequence"/>
</dbReference>